<dbReference type="InterPro" id="IPR058248">
    <property type="entry name" value="Lxx211020-like"/>
</dbReference>
<sequence length="88" mass="9863">FAEMMSMQPVEHIAIPAQGMTALKPGGFHIMLINVKKPPRAGENVYLTLTFQRAGKVQVMVPIQDGHAQHIQPGHHMQHGDQTQHRHK</sequence>
<gene>
    <name evidence="2" type="ORF">ETSY1_41620</name>
</gene>
<evidence type="ECO:0000313" key="2">
    <source>
        <dbReference type="EMBL" id="ETW92906.1"/>
    </source>
</evidence>
<dbReference type="SUPFAM" id="SSF110087">
    <property type="entry name" value="DR1885-like metal-binding protein"/>
    <property type="match status" value="1"/>
</dbReference>
<dbReference type="InterPro" id="IPR036182">
    <property type="entry name" value="PCuAC_sf"/>
</dbReference>
<evidence type="ECO:0000256" key="1">
    <source>
        <dbReference type="SAM" id="MobiDB-lite"/>
    </source>
</evidence>
<dbReference type="InterPro" id="IPR007410">
    <property type="entry name" value="LpqE-like"/>
</dbReference>
<proteinExistence type="predicted"/>
<protein>
    <recommendedName>
        <fullName evidence="4">Copper chaperone PCu(A)C</fullName>
    </recommendedName>
</protein>
<dbReference type="AlphaFoldDB" id="W4L6F1"/>
<feature type="non-terminal residue" evidence="2">
    <location>
        <position position="1"/>
    </location>
</feature>
<dbReference type="HOGENOM" id="CLU_2459785_0_0_7"/>
<dbReference type="Pfam" id="PF04314">
    <property type="entry name" value="PCuAC"/>
    <property type="match status" value="1"/>
</dbReference>
<accession>W4L6F1</accession>
<feature type="compositionally biased region" description="Basic and acidic residues" evidence="1">
    <location>
        <begin position="78"/>
        <end position="88"/>
    </location>
</feature>
<keyword evidence="3" id="KW-1185">Reference proteome</keyword>
<evidence type="ECO:0008006" key="4">
    <source>
        <dbReference type="Google" id="ProtNLM"/>
    </source>
</evidence>
<organism evidence="2 3">
    <name type="scientific">Entotheonella factor</name>
    <dbReference type="NCBI Taxonomy" id="1429438"/>
    <lineage>
        <taxon>Bacteria</taxon>
        <taxon>Pseudomonadati</taxon>
        <taxon>Nitrospinota/Tectimicrobiota group</taxon>
        <taxon>Candidatus Tectimicrobiota</taxon>
        <taxon>Candidatus Entotheonellia</taxon>
        <taxon>Candidatus Entotheonellales</taxon>
        <taxon>Candidatus Entotheonellaceae</taxon>
        <taxon>Candidatus Entotheonella</taxon>
    </lineage>
</organism>
<feature type="region of interest" description="Disordered" evidence="1">
    <location>
        <begin position="65"/>
        <end position="88"/>
    </location>
</feature>
<dbReference type="PANTHER" id="PTHR36302">
    <property type="entry name" value="BLR7088 PROTEIN"/>
    <property type="match status" value="1"/>
</dbReference>
<dbReference type="PANTHER" id="PTHR36302:SF1">
    <property type="entry name" value="COPPER CHAPERONE PCU(A)C"/>
    <property type="match status" value="1"/>
</dbReference>
<dbReference type="Proteomes" id="UP000019141">
    <property type="component" value="Unassembled WGS sequence"/>
</dbReference>
<comment type="caution">
    <text evidence="2">The sequence shown here is derived from an EMBL/GenBank/DDBJ whole genome shotgun (WGS) entry which is preliminary data.</text>
</comment>
<evidence type="ECO:0000313" key="3">
    <source>
        <dbReference type="Proteomes" id="UP000019141"/>
    </source>
</evidence>
<dbReference type="Gene3D" id="2.60.40.1890">
    <property type="entry name" value="PCu(A)C copper chaperone"/>
    <property type="match status" value="1"/>
</dbReference>
<name>W4L6F1_ENTF1</name>
<dbReference type="EMBL" id="AZHW01001348">
    <property type="protein sequence ID" value="ETW92906.1"/>
    <property type="molecule type" value="Genomic_DNA"/>
</dbReference>
<reference evidence="2 3" key="1">
    <citation type="journal article" date="2014" name="Nature">
        <title>An environmental bacterial taxon with a large and distinct metabolic repertoire.</title>
        <authorList>
            <person name="Wilson M.C."/>
            <person name="Mori T."/>
            <person name="Ruckert C."/>
            <person name="Uria A.R."/>
            <person name="Helf M.J."/>
            <person name="Takada K."/>
            <person name="Gernert C."/>
            <person name="Steffens U.A."/>
            <person name="Heycke N."/>
            <person name="Schmitt S."/>
            <person name="Rinke C."/>
            <person name="Helfrich E.J."/>
            <person name="Brachmann A.O."/>
            <person name="Gurgui C."/>
            <person name="Wakimoto T."/>
            <person name="Kracht M."/>
            <person name="Crusemann M."/>
            <person name="Hentschel U."/>
            <person name="Abe I."/>
            <person name="Matsunaga S."/>
            <person name="Kalinowski J."/>
            <person name="Takeyama H."/>
            <person name="Piel J."/>
        </authorList>
    </citation>
    <scope>NUCLEOTIDE SEQUENCE [LARGE SCALE GENOMIC DNA]</scope>
    <source>
        <strain evidence="3">TSY1</strain>
    </source>
</reference>
<dbReference type="PATRIC" id="fig|1429438.4.peg.7788"/>